<keyword evidence="1" id="KW-0732">Signal</keyword>
<dbReference type="EMBL" id="HBJA01115643">
    <property type="protein sequence ID" value="CAE0828496.1"/>
    <property type="molecule type" value="Transcribed_RNA"/>
</dbReference>
<accession>A0A6T2FS66</accession>
<sequence>MSSWIVLAIVGVLASLKLGETASVPSCAAMSKCMDVTVEPVTQADGACPNCHYKVCFKLNLYKTECAKQASKISHTCAPHDMSTPTCYPTSPNWQKWEDSNPNSGNAHDAEHCYYAPPNVAVQFITKDGDNNAEPESTWQIDGVDVMCKTNDQPVCGGGDVVSKQLLWTVTTPQLPPNCGGTLPLPKPASPSPSPDDCEMEDAGRVLTFHCPYENILMEHCYKCFQPPDTEIIHCDGWTEQEIRDQCESAVPLPSPSPFVEEDN</sequence>
<evidence type="ECO:0008006" key="4">
    <source>
        <dbReference type="Google" id="ProtNLM"/>
    </source>
</evidence>
<feature type="signal peptide" evidence="1">
    <location>
        <begin position="1"/>
        <end position="19"/>
    </location>
</feature>
<reference evidence="2" key="1">
    <citation type="submission" date="2021-01" db="EMBL/GenBank/DDBJ databases">
        <authorList>
            <person name="Corre E."/>
            <person name="Pelletier E."/>
            <person name="Niang G."/>
            <person name="Scheremetjew M."/>
            <person name="Finn R."/>
            <person name="Kale V."/>
            <person name="Holt S."/>
            <person name="Cochrane G."/>
            <person name="Meng A."/>
            <person name="Brown T."/>
            <person name="Cohen L."/>
        </authorList>
    </citation>
    <scope>NUCLEOTIDE SEQUENCE</scope>
    <source>
        <strain evidence="2">CCMP1594</strain>
    </source>
</reference>
<name>A0A6T2FS66_9EUGL</name>
<gene>
    <name evidence="2" type="ORF">EGYM00163_LOCUS39765</name>
    <name evidence="3" type="ORF">EGYM00163_LOCUS39766</name>
</gene>
<organism evidence="2">
    <name type="scientific">Eutreptiella gymnastica</name>
    <dbReference type="NCBI Taxonomy" id="73025"/>
    <lineage>
        <taxon>Eukaryota</taxon>
        <taxon>Discoba</taxon>
        <taxon>Euglenozoa</taxon>
        <taxon>Euglenida</taxon>
        <taxon>Spirocuta</taxon>
        <taxon>Euglenophyceae</taxon>
        <taxon>Eutreptiales</taxon>
        <taxon>Eutreptiaceae</taxon>
        <taxon>Eutreptiella</taxon>
    </lineage>
</organism>
<evidence type="ECO:0000313" key="2">
    <source>
        <dbReference type="EMBL" id="CAE0828495.1"/>
    </source>
</evidence>
<dbReference type="EMBL" id="HBJA01115642">
    <property type="protein sequence ID" value="CAE0828495.1"/>
    <property type="molecule type" value="Transcribed_RNA"/>
</dbReference>
<proteinExistence type="predicted"/>
<evidence type="ECO:0000256" key="1">
    <source>
        <dbReference type="SAM" id="SignalP"/>
    </source>
</evidence>
<feature type="chain" id="PRO_5036191616" description="Chitin-binding type-2 domain-containing protein" evidence="1">
    <location>
        <begin position="20"/>
        <end position="264"/>
    </location>
</feature>
<protein>
    <recommendedName>
        <fullName evidence="4">Chitin-binding type-2 domain-containing protein</fullName>
    </recommendedName>
</protein>
<dbReference type="AlphaFoldDB" id="A0A6T2FS66"/>
<evidence type="ECO:0000313" key="3">
    <source>
        <dbReference type="EMBL" id="CAE0828496.1"/>
    </source>
</evidence>